<protein>
    <recommendedName>
        <fullName evidence="4">Conjugal transfer protein</fullName>
    </recommendedName>
</protein>
<feature type="chain" id="PRO_5009874006" description="Conjugal transfer protein" evidence="1">
    <location>
        <begin position="23"/>
        <end position="114"/>
    </location>
</feature>
<reference evidence="2 3" key="1">
    <citation type="submission" date="2015-11" db="EMBL/GenBank/DDBJ databases">
        <title>Complete genome sequencing of a biphenyl-degrading bacterium, Pseudomonas putida KF715 (=NBRC110667).</title>
        <authorList>
            <person name="Suenaga H."/>
            <person name="Fujihara N."/>
            <person name="Watanabe T."/>
            <person name="Hirose J."/>
            <person name="Kimura N."/>
            <person name="Yamazoe A."/>
            <person name="Hosoyama A."/>
            <person name="Shimodaira J."/>
            <person name="Furukawa K."/>
        </authorList>
    </citation>
    <scope>NUCLEOTIDE SEQUENCE [LARGE SCALE GENOMIC DNA]</scope>
    <source>
        <strain evidence="2 3">KF715</strain>
        <plasmid evidence="3">Plasmid pkf715a dna</plasmid>
    </source>
</reference>
<proteinExistence type="predicted"/>
<keyword evidence="2" id="KW-0614">Plasmid</keyword>
<organism evidence="2 3">
    <name type="scientific">Pseudomonas putida</name>
    <name type="common">Arthrobacter siderocapsulatus</name>
    <dbReference type="NCBI Taxonomy" id="303"/>
    <lineage>
        <taxon>Bacteria</taxon>
        <taxon>Pseudomonadati</taxon>
        <taxon>Pseudomonadota</taxon>
        <taxon>Gammaproteobacteria</taxon>
        <taxon>Pseudomonadales</taxon>
        <taxon>Pseudomonadaceae</taxon>
        <taxon>Pseudomonas</taxon>
    </lineage>
</organism>
<sequence length="114" mass="12515">MRMLHLCFTALLSVLAATSAVAADPYLIDQRDPAYQKSIEHLARAAQALAVARKEMAKAEGAYQLPGLNVQQMQEQLRPLEDTLAVLLAPEKKRMAHQTLVPDGIFFTPLNSGD</sequence>
<feature type="signal peptide" evidence="1">
    <location>
        <begin position="1"/>
        <end position="22"/>
    </location>
</feature>
<keyword evidence="1" id="KW-0732">Signal</keyword>
<evidence type="ECO:0008006" key="4">
    <source>
        <dbReference type="Google" id="ProtNLM"/>
    </source>
</evidence>
<dbReference type="EMBL" id="AP015030">
    <property type="protein sequence ID" value="BAW26811.1"/>
    <property type="molecule type" value="Genomic_DNA"/>
</dbReference>
<dbReference type="Proteomes" id="UP000218731">
    <property type="component" value="Plasmid pKF715A"/>
</dbReference>
<gene>
    <name evidence="2" type="ORF">KF715C_pA3060</name>
</gene>
<dbReference type="AlphaFoldDB" id="A0A1L7NMW6"/>
<dbReference type="RefSeq" id="WP_020307670.1">
    <property type="nucleotide sequence ID" value="NZ_AP015030.1"/>
</dbReference>
<evidence type="ECO:0000313" key="2">
    <source>
        <dbReference type="EMBL" id="BAW26811.1"/>
    </source>
</evidence>
<name>A0A1L7NMW6_PSEPU</name>
<evidence type="ECO:0000256" key="1">
    <source>
        <dbReference type="SAM" id="SignalP"/>
    </source>
</evidence>
<geneLocation type="plasmid" evidence="3">
    <name>pkf715a dna</name>
</geneLocation>
<accession>A0A1L7NMW6</accession>
<evidence type="ECO:0000313" key="3">
    <source>
        <dbReference type="Proteomes" id="UP000218731"/>
    </source>
</evidence>